<dbReference type="AlphaFoldDB" id="A0A183T7J7"/>
<feature type="region of interest" description="Disordered" evidence="5">
    <location>
        <begin position="456"/>
        <end position="478"/>
    </location>
</feature>
<dbReference type="EMBL" id="UYSU01037279">
    <property type="protein sequence ID" value="VDL98830.1"/>
    <property type="molecule type" value="Genomic_DNA"/>
</dbReference>
<accession>A0A183T7J7</accession>
<dbReference type="Proteomes" id="UP000275846">
    <property type="component" value="Unassembled WGS sequence"/>
</dbReference>
<proteinExistence type="predicted"/>
<dbReference type="GO" id="GO:0017022">
    <property type="term" value="F:myosin binding"/>
    <property type="evidence" value="ECO:0007669"/>
    <property type="project" value="TreeGrafter"/>
</dbReference>
<evidence type="ECO:0000256" key="4">
    <source>
        <dbReference type="SAM" id="Coils"/>
    </source>
</evidence>
<dbReference type="WBParaSite" id="SSLN_0001291501-mRNA-1">
    <property type="protein sequence ID" value="SSLN_0001291501-mRNA-1"/>
    <property type="gene ID" value="SSLN_0001291501"/>
</dbReference>
<dbReference type="GO" id="GO:0047496">
    <property type="term" value="P:vesicle transport along microtubule"/>
    <property type="evidence" value="ECO:0007669"/>
    <property type="project" value="TreeGrafter"/>
</dbReference>
<feature type="coiled-coil region" evidence="4">
    <location>
        <begin position="110"/>
        <end position="137"/>
    </location>
</feature>
<evidence type="ECO:0000256" key="1">
    <source>
        <dbReference type="ARBA" id="ARBA00004173"/>
    </source>
</evidence>
<evidence type="ECO:0000313" key="8">
    <source>
        <dbReference type="Proteomes" id="UP000275846"/>
    </source>
</evidence>
<dbReference type="PANTHER" id="PTHR15751">
    <property type="entry name" value="TRAFFICKING KINESIN-BINDING PROTEIN"/>
    <property type="match status" value="1"/>
</dbReference>
<dbReference type="InterPro" id="IPR051946">
    <property type="entry name" value="Intracell_Traff-Reg"/>
</dbReference>
<feature type="region of interest" description="Disordered" evidence="5">
    <location>
        <begin position="413"/>
        <end position="438"/>
    </location>
</feature>
<dbReference type="PANTHER" id="PTHR15751:SF12">
    <property type="entry name" value="TRAFFICKING KINESIN-BINDING PROTEIN MILT"/>
    <property type="match status" value="1"/>
</dbReference>
<feature type="coiled-coil region" evidence="4">
    <location>
        <begin position="167"/>
        <end position="250"/>
    </location>
</feature>
<dbReference type="SMART" id="SM01424">
    <property type="entry name" value="HAP1_N"/>
    <property type="match status" value="1"/>
</dbReference>
<protein>
    <submittedName>
        <fullName evidence="9">HAP1 N-terminal domain-containing protein</fullName>
    </submittedName>
</protein>
<evidence type="ECO:0000256" key="5">
    <source>
        <dbReference type="SAM" id="MobiDB-lite"/>
    </source>
</evidence>
<dbReference type="STRING" id="70667.A0A183T7J7"/>
<reference evidence="9" key="1">
    <citation type="submission" date="2016-06" db="UniProtKB">
        <authorList>
            <consortium name="WormBaseParasite"/>
        </authorList>
    </citation>
    <scope>IDENTIFICATION</scope>
</reference>
<dbReference type="Pfam" id="PF04849">
    <property type="entry name" value="HAP1_N"/>
    <property type="match status" value="2"/>
</dbReference>
<sequence>MDLPLDDHETMARLIHEKQSDLELAAEIGKTLLDRNRELDYQLKERERQMASATEKIYPECEPGASCNIVGVQKPLLSSQLLACSSFIIRLILFFVRHVGTSGNFRRDEIDFIHRKIQALEEENLNLRNERTGEQGASLRECMRKLADAVVYIRNLSDEQSKRSDALIQQQHQLNHLMRRSQELENNLNQVGITNEMLASKVDELKTINQHLNKELRDMKDKYDESLALYAQAQANVRQLRRRAQGASLNNSSLLYSPSQLHTNNNSFNVSVPVAVRPISIAEELIQSVQQQQQQQQSGAAFVKTPLEATNPVTRGERSPAAVTCACADTDNGANLGPLSGQREVDCMWDDATIASSGFVSFSEPLENAVVTTRQPSSPWRRRAEVLQDSRRVALSRGFVWEENLEEIDDSVFEEDDDGGVNGSPVSFGPSSPQTKAQDLAQQLQNLQLEKPSAFRIQQRSQRDAPPPSTSQSFESSAGCTFRRSLILEPGTIDALAKAFERPQSETYDTDRRKTHDDSSIDSRTPTVHSMSYMSVTKYSAKAAEVEVVELLRLLLVDCPRFRSIQQRRQYDSFVHLEFGAEVETMSIPDYVLHASKGLAGFGDPMGNLIIDFGAAGRLLPRYVKVSTDFSWAQLTLM</sequence>
<evidence type="ECO:0000256" key="3">
    <source>
        <dbReference type="ARBA" id="ARBA00023128"/>
    </source>
</evidence>
<evidence type="ECO:0000259" key="6">
    <source>
        <dbReference type="SMART" id="SM01424"/>
    </source>
</evidence>
<dbReference type="OrthoDB" id="6253318at2759"/>
<dbReference type="GO" id="GO:0031410">
    <property type="term" value="C:cytoplasmic vesicle"/>
    <property type="evidence" value="ECO:0007669"/>
    <property type="project" value="TreeGrafter"/>
</dbReference>
<evidence type="ECO:0000256" key="2">
    <source>
        <dbReference type="ARBA" id="ARBA00023054"/>
    </source>
</evidence>
<comment type="subcellular location">
    <subcellularLocation>
        <location evidence="1">Mitochondrion</location>
    </subcellularLocation>
</comment>
<dbReference type="GO" id="GO:0005739">
    <property type="term" value="C:mitochondrion"/>
    <property type="evidence" value="ECO:0007669"/>
    <property type="project" value="UniProtKB-SubCell"/>
</dbReference>
<gene>
    <name evidence="7" type="ORF">SSLN_LOCUS12445</name>
</gene>
<evidence type="ECO:0000313" key="9">
    <source>
        <dbReference type="WBParaSite" id="SSLN_0001291501-mRNA-1"/>
    </source>
</evidence>
<keyword evidence="2 4" id="KW-0175">Coiled coil</keyword>
<keyword evidence="3" id="KW-0496">Mitochondrion</keyword>
<feature type="domain" description="HAP1 N-terminal" evidence="6">
    <location>
        <begin position="1"/>
        <end position="243"/>
    </location>
</feature>
<reference evidence="7 8" key="2">
    <citation type="submission" date="2018-11" db="EMBL/GenBank/DDBJ databases">
        <authorList>
            <consortium name="Pathogen Informatics"/>
        </authorList>
    </citation>
    <scope>NUCLEOTIDE SEQUENCE [LARGE SCALE GENOMIC DNA]</scope>
    <source>
        <strain evidence="7 8">NST_G2</strain>
    </source>
</reference>
<feature type="region of interest" description="Disordered" evidence="5">
    <location>
        <begin position="504"/>
        <end position="526"/>
    </location>
</feature>
<organism evidence="9">
    <name type="scientific">Schistocephalus solidus</name>
    <name type="common">Tapeworm</name>
    <dbReference type="NCBI Taxonomy" id="70667"/>
    <lineage>
        <taxon>Eukaryota</taxon>
        <taxon>Metazoa</taxon>
        <taxon>Spiralia</taxon>
        <taxon>Lophotrochozoa</taxon>
        <taxon>Platyhelminthes</taxon>
        <taxon>Cestoda</taxon>
        <taxon>Eucestoda</taxon>
        <taxon>Diphyllobothriidea</taxon>
        <taxon>Diphyllobothriidae</taxon>
        <taxon>Schistocephalus</taxon>
    </lineage>
</organism>
<keyword evidence="8" id="KW-1185">Reference proteome</keyword>
<name>A0A183T7J7_SCHSO</name>
<feature type="compositionally biased region" description="Basic and acidic residues" evidence="5">
    <location>
        <begin position="504"/>
        <end position="521"/>
    </location>
</feature>
<dbReference type="GO" id="GO:0048311">
    <property type="term" value="P:mitochondrion distribution"/>
    <property type="evidence" value="ECO:0007669"/>
    <property type="project" value="TreeGrafter"/>
</dbReference>
<dbReference type="InterPro" id="IPR006933">
    <property type="entry name" value="HAP1_N"/>
</dbReference>
<dbReference type="GO" id="GO:0006605">
    <property type="term" value="P:protein targeting"/>
    <property type="evidence" value="ECO:0007669"/>
    <property type="project" value="TreeGrafter"/>
</dbReference>
<evidence type="ECO:0000313" key="7">
    <source>
        <dbReference type="EMBL" id="VDL98830.1"/>
    </source>
</evidence>